<dbReference type="SUPFAM" id="SSF51735">
    <property type="entry name" value="NAD(P)-binding Rossmann-fold domains"/>
    <property type="match status" value="1"/>
</dbReference>
<name>A0ABS7IWT9_9SPHN</name>
<dbReference type="CDD" id="cd05243">
    <property type="entry name" value="SDR_a5"/>
    <property type="match status" value="1"/>
</dbReference>
<organism evidence="2 3">
    <name type="scientific">Qipengyuania polymorpha</name>
    <dbReference type="NCBI Taxonomy" id="2867234"/>
    <lineage>
        <taxon>Bacteria</taxon>
        <taxon>Pseudomonadati</taxon>
        <taxon>Pseudomonadota</taxon>
        <taxon>Alphaproteobacteria</taxon>
        <taxon>Sphingomonadales</taxon>
        <taxon>Erythrobacteraceae</taxon>
        <taxon>Qipengyuania</taxon>
    </lineage>
</organism>
<dbReference type="PANTHER" id="PTHR15020:SF50">
    <property type="entry name" value="UPF0659 PROTEIN YMR090W"/>
    <property type="match status" value="1"/>
</dbReference>
<proteinExistence type="predicted"/>
<keyword evidence="3" id="KW-1185">Reference proteome</keyword>
<reference evidence="2 3" key="1">
    <citation type="submission" date="2021-08" db="EMBL/GenBank/DDBJ databases">
        <title>Comparative Genomics Analysis of the Genus Qipengyuania Reveals Extensive Genetic Diversity and Metabolic Versatility, Including the Description of Fifteen Novel Species.</title>
        <authorList>
            <person name="Liu Y."/>
        </authorList>
    </citation>
    <scope>NUCLEOTIDE SEQUENCE [LARGE SCALE GENOMIC DNA]</scope>
    <source>
        <strain evidence="2 3">1NDH17</strain>
    </source>
</reference>
<feature type="domain" description="NAD(P)-binding" evidence="1">
    <location>
        <begin position="7"/>
        <end position="185"/>
    </location>
</feature>
<evidence type="ECO:0000259" key="1">
    <source>
        <dbReference type="Pfam" id="PF13460"/>
    </source>
</evidence>
<dbReference type="InterPro" id="IPR036291">
    <property type="entry name" value="NAD(P)-bd_dom_sf"/>
</dbReference>
<dbReference type="InterPro" id="IPR016040">
    <property type="entry name" value="NAD(P)-bd_dom"/>
</dbReference>
<evidence type="ECO:0000313" key="3">
    <source>
        <dbReference type="Proteomes" id="UP000783253"/>
    </source>
</evidence>
<dbReference type="Proteomes" id="UP000783253">
    <property type="component" value="Unassembled WGS sequence"/>
</dbReference>
<dbReference type="PANTHER" id="PTHR15020">
    <property type="entry name" value="FLAVIN REDUCTASE-RELATED"/>
    <property type="match status" value="1"/>
</dbReference>
<accession>A0ABS7IWT9</accession>
<protein>
    <submittedName>
        <fullName evidence="2">SDR family oxidoreductase</fullName>
    </submittedName>
</protein>
<evidence type="ECO:0000313" key="2">
    <source>
        <dbReference type="EMBL" id="MBX7458012.1"/>
    </source>
</evidence>
<dbReference type="Gene3D" id="3.40.50.720">
    <property type="entry name" value="NAD(P)-binding Rossmann-like Domain"/>
    <property type="match status" value="1"/>
</dbReference>
<dbReference type="RefSeq" id="WP_221573414.1">
    <property type="nucleotide sequence ID" value="NZ_JAIGNK010000002.1"/>
</dbReference>
<sequence length="199" mass="21135">MKILVAGATGNTGTRLVRELQSRGHDTVALVRSSSDTSDLPEDVTLREGDLTDLQDDVTDGCEVVIFAAGSGGDTSAEMTDKVDRDGAIKLIDIADKSDVRRFVMLSSVGADNPDPDSDLAHYLEAKHAADEHLKQSSLEYAILRPVALTDDGPTGSVMLGDDVDPKGKAARGDVAQLLADAAEQDEWTGSIKMMETAY</sequence>
<comment type="caution">
    <text evidence="2">The sequence shown here is derived from an EMBL/GenBank/DDBJ whole genome shotgun (WGS) entry which is preliminary data.</text>
</comment>
<dbReference type="EMBL" id="JAIGNK010000002">
    <property type="protein sequence ID" value="MBX7458012.1"/>
    <property type="molecule type" value="Genomic_DNA"/>
</dbReference>
<gene>
    <name evidence="2" type="ORF">K3152_07110</name>
</gene>
<dbReference type="Pfam" id="PF13460">
    <property type="entry name" value="NAD_binding_10"/>
    <property type="match status" value="1"/>
</dbReference>